<evidence type="ECO:0000259" key="1">
    <source>
        <dbReference type="Pfam" id="PF22504"/>
    </source>
</evidence>
<feature type="domain" description="DUF6993" evidence="1">
    <location>
        <begin position="61"/>
        <end position="143"/>
    </location>
</feature>
<proteinExistence type="predicted"/>
<dbReference type="EMBL" id="RBKS01000001">
    <property type="protein sequence ID" value="RKR74642.1"/>
    <property type="molecule type" value="Genomic_DNA"/>
</dbReference>
<evidence type="ECO:0000313" key="2">
    <source>
        <dbReference type="EMBL" id="RKR74642.1"/>
    </source>
</evidence>
<name>A0A495IF71_9MICO</name>
<comment type="caution">
    <text evidence="2">The sequence shown here is derived from an EMBL/GenBank/DDBJ whole genome shotgun (WGS) entry which is preliminary data.</text>
</comment>
<evidence type="ECO:0000313" key="3">
    <source>
        <dbReference type="Proteomes" id="UP000280008"/>
    </source>
</evidence>
<dbReference type="Proteomes" id="UP000280008">
    <property type="component" value="Unassembled WGS sequence"/>
</dbReference>
<gene>
    <name evidence="2" type="ORF">C8E83_1766</name>
</gene>
<organism evidence="2 3">
    <name type="scientific">Frondihabitans australicus</name>
    <dbReference type="NCBI Taxonomy" id="386892"/>
    <lineage>
        <taxon>Bacteria</taxon>
        <taxon>Bacillati</taxon>
        <taxon>Actinomycetota</taxon>
        <taxon>Actinomycetes</taxon>
        <taxon>Micrococcales</taxon>
        <taxon>Microbacteriaceae</taxon>
        <taxon>Frondihabitans</taxon>
    </lineage>
</organism>
<protein>
    <recommendedName>
        <fullName evidence="1">DUF6993 domain-containing protein</fullName>
    </recommendedName>
</protein>
<sequence length="148" mass="14798">MALAIAGVVAAALTGCTQTSPTPAVSTSAAATPITTPTPTVPFGPTAPASVALAHFSTTVQTLLKTDPQPHGDDVITALEKAGFDKTAMEITPDATTIGRNVDSIEFAVLWQKKTCLIGQVGSAGYASTSAPVLSTGKCLVGSTRAVG</sequence>
<accession>A0A495IF71</accession>
<dbReference type="Pfam" id="PF22504">
    <property type="entry name" value="DUF6993"/>
    <property type="match status" value="1"/>
</dbReference>
<reference evidence="2 3" key="1">
    <citation type="submission" date="2018-10" db="EMBL/GenBank/DDBJ databases">
        <title>Sequencing the genomes of 1000 actinobacteria strains.</title>
        <authorList>
            <person name="Klenk H.-P."/>
        </authorList>
    </citation>
    <scope>NUCLEOTIDE SEQUENCE [LARGE SCALE GENOMIC DNA]</scope>
    <source>
        <strain evidence="2 3">DSM 17894</strain>
    </source>
</reference>
<dbReference type="InterPro" id="IPR054262">
    <property type="entry name" value="DUF6993"/>
</dbReference>
<dbReference type="AlphaFoldDB" id="A0A495IF71"/>
<keyword evidence="3" id="KW-1185">Reference proteome</keyword>